<dbReference type="EMBL" id="EF100190">
    <property type="protein sequence ID" value="ABL60966.1"/>
    <property type="molecule type" value="Genomic_DNA"/>
</dbReference>
<evidence type="ECO:0000256" key="2">
    <source>
        <dbReference type="ARBA" id="ARBA00022723"/>
    </source>
</evidence>
<dbReference type="AlphaFoldDB" id="A4GIF6"/>
<dbReference type="Pfam" id="PF13187">
    <property type="entry name" value="Fer4_9"/>
    <property type="match status" value="1"/>
</dbReference>
<protein>
    <submittedName>
        <fullName evidence="6">Iron-sulfur cluster-binding protein</fullName>
    </submittedName>
</protein>
<feature type="domain" description="4Fe-4S ferredoxin-type" evidence="5">
    <location>
        <begin position="307"/>
        <end position="336"/>
    </location>
</feature>
<dbReference type="InterPro" id="IPR017900">
    <property type="entry name" value="4Fe4S_Fe_S_CS"/>
</dbReference>
<dbReference type="GO" id="GO:0051539">
    <property type="term" value="F:4 iron, 4 sulfur cluster binding"/>
    <property type="evidence" value="ECO:0007669"/>
    <property type="project" value="UniProtKB-KW"/>
</dbReference>
<dbReference type="Pfam" id="PF12838">
    <property type="entry name" value="Fer4_7"/>
    <property type="match status" value="1"/>
</dbReference>
<evidence type="ECO:0000256" key="3">
    <source>
        <dbReference type="ARBA" id="ARBA00023004"/>
    </source>
</evidence>
<evidence type="ECO:0000313" key="6">
    <source>
        <dbReference type="EMBL" id="ABL60966.1"/>
    </source>
</evidence>
<feature type="domain" description="4Fe-4S ferredoxin-type" evidence="5">
    <location>
        <begin position="549"/>
        <end position="578"/>
    </location>
</feature>
<dbReference type="PROSITE" id="PS00198">
    <property type="entry name" value="4FE4S_FER_1"/>
    <property type="match status" value="3"/>
</dbReference>
<evidence type="ECO:0000256" key="4">
    <source>
        <dbReference type="ARBA" id="ARBA00023014"/>
    </source>
</evidence>
<dbReference type="PANTHER" id="PTHR43687">
    <property type="entry name" value="ADENYLYLSULFATE REDUCTASE, BETA SUBUNIT"/>
    <property type="match status" value="1"/>
</dbReference>
<reference evidence="6" key="1">
    <citation type="journal article" date="2007" name="Environ. Microbiol.">
        <title>Proteorhodopsin photosystem gene clusters exhibit co-evolutionary trends and shared ancestry among diverse marine microbial phyla.</title>
        <authorList>
            <person name="McCarren J."/>
            <person name="Delong E.F."/>
        </authorList>
    </citation>
    <scope>NUCLEOTIDE SEQUENCE</scope>
</reference>
<dbReference type="InterPro" id="IPR050572">
    <property type="entry name" value="Fe-S_Ferredoxin"/>
</dbReference>
<name>A4GIF6_9BACT</name>
<evidence type="ECO:0000259" key="5">
    <source>
        <dbReference type="PROSITE" id="PS51379"/>
    </source>
</evidence>
<reference evidence="6" key="2">
    <citation type="journal article" date="2007" name="Proc. Natl. Acad. Sci. U.S.A.">
        <title>Proteorhodopsin photosystem gene expression enables photophosphorylation in a heterologous host.</title>
        <authorList>
            <person name="Martinez A."/>
            <person name="Bradley A.S."/>
            <person name="Waldbauer J.R."/>
            <person name="Summons R.E."/>
            <person name="Delong E.F."/>
        </authorList>
    </citation>
    <scope>NUCLEOTIDE SEQUENCE</scope>
</reference>
<keyword evidence="2" id="KW-0479">Metal-binding</keyword>
<keyword evidence="4" id="KW-0411">Iron-sulfur</keyword>
<accession>A4GIF6</accession>
<evidence type="ECO:0000256" key="1">
    <source>
        <dbReference type="ARBA" id="ARBA00022485"/>
    </source>
</evidence>
<gene>
    <name evidence="6" type="ORF">ALOHA_HF1019P19.29c</name>
</gene>
<organism evidence="6">
    <name type="scientific">uncultured marine bacterium HF10_19P19</name>
    <dbReference type="NCBI Taxonomy" id="413067"/>
    <lineage>
        <taxon>Bacteria</taxon>
        <taxon>environmental samples</taxon>
    </lineage>
</organism>
<proteinExistence type="predicted"/>
<dbReference type="Gene3D" id="3.30.70.20">
    <property type="match status" value="3"/>
</dbReference>
<dbReference type="SUPFAM" id="SSF54862">
    <property type="entry name" value="4Fe-4S ferredoxins"/>
    <property type="match status" value="1"/>
</dbReference>
<feature type="domain" description="4Fe-4S ferredoxin-type" evidence="5">
    <location>
        <begin position="518"/>
        <end position="547"/>
    </location>
</feature>
<dbReference type="InterPro" id="IPR017896">
    <property type="entry name" value="4Fe4S_Fe-S-bd"/>
</dbReference>
<sequence>MTIPQTKIMLCNCGKSMPLDGTTVNEACGQADAGSDVATSLCRTQQDRLTAAMEAIGADEQLLVACTQEEKTFEDIASELGKPAPQTINIREMAGWSEEADSASPKIAALLRSAGDAVPQVRSMTFTSHGRCLIYGGGEAGLSLGKALADKLGVTVMLDKVTQELSAHSFAGQLTQGKITKADGHFTAFSLTIDGFAEAEPWGRSEPVFSAKTDGVETSCDILIDLTGGTPLFTGWDKRDGYLRCAADDRAGLLRVQAQAADMIGVFEKPIYVDFDENLCAHSRNSLTGCSRCLDVCPAGAIVVAGDHVAIDPAVCGGCGMCGAVCPSGAAQTAFPPIDATLSGLANLHRYYSEAGGTAAQLLLHDGQWGGDMIEMLARYGKGLPAALIAYEMHSVGRVGHDLLAGAVTLGFERIFVLMDPRKGPEYASLHQQIELAEALLTGTGVVSKNRFVLIDESDPDEVEQIFWQKAKTSKYTPAPFAAMGSPRAVTRLGLRGLSKANGAETDVIPLPEGAPYGRVDIDTDKCTICLSCVGACPAGALQDNPDAPQLLFREDACLQCGICVATCPEKVITLVPQFNLSDKAMATELVIEDEPFHCTSCGKAFGTTKSIENVINKLSGHSMFQAEGRTDMLKMCEDCRVEAMFSQGDKMVDVGERPKPRTTDDYLN</sequence>
<dbReference type="GO" id="GO:0046872">
    <property type="term" value="F:metal ion binding"/>
    <property type="evidence" value="ECO:0007669"/>
    <property type="project" value="UniProtKB-KW"/>
</dbReference>
<dbReference type="PROSITE" id="PS51379">
    <property type="entry name" value="4FE4S_FER_2"/>
    <property type="match status" value="3"/>
</dbReference>
<keyword evidence="1" id="KW-0004">4Fe-4S</keyword>
<keyword evidence="3" id="KW-0408">Iron</keyword>
<dbReference type="PANTHER" id="PTHR43687:SF4">
    <property type="entry name" value="BLR5484 PROTEIN"/>
    <property type="match status" value="1"/>
</dbReference>